<evidence type="ECO:0000313" key="1">
    <source>
        <dbReference type="EMBL" id="VTN13653.1"/>
    </source>
</evidence>
<accession>A0A4U9DCB8</accession>
<protein>
    <submittedName>
        <fullName evidence="1">Uncharacterized protein</fullName>
    </submittedName>
</protein>
<sequence>MRFSAATAGCKCCFARTPESIRARTIADTERLNNRTLTVMLEEIQNPNVALRVTDFAMKDGQEKSPFCSFCKMMR</sequence>
<dbReference type="Proteomes" id="UP000339249">
    <property type="component" value="Unassembled WGS sequence"/>
</dbReference>
<evidence type="ECO:0000313" key="2">
    <source>
        <dbReference type="Proteomes" id="UP000339249"/>
    </source>
</evidence>
<dbReference type="EMBL" id="CABDVU010000001">
    <property type="protein sequence ID" value="VTN13653.1"/>
    <property type="molecule type" value="Genomic_DNA"/>
</dbReference>
<dbReference type="AlphaFoldDB" id="A0A4U9DCB8"/>
<proteinExistence type="predicted"/>
<name>A0A4U9DCB8_RAOTE</name>
<reference evidence="1 2" key="1">
    <citation type="submission" date="2019-04" db="EMBL/GenBank/DDBJ databases">
        <authorList>
            <consortium name="Pathogen Informatics"/>
        </authorList>
    </citation>
    <scope>NUCLEOTIDE SEQUENCE [LARGE SCALE GENOMIC DNA]</scope>
    <source>
        <strain evidence="1 2">NCTC9185</strain>
    </source>
</reference>
<organism evidence="1 2">
    <name type="scientific">Raoultella terrigena</name>
    <name type="common">Klebsiella terrigena</name>
    <dbReference type="NCBI Taxonomy" id="577"/>
    <lineage>
        <taxon>Bacteria</taxon>
        <taxon>Pseudomonadati</taxon>
        <taxon>Pseudomonadota</taxon>
        <taxon>Gammaproteobacteria</taxon>
        <taxon>Enterobacterales</taxon>
        <taxon>Enterobacteriaceae</taxon>
        <taxon>Klebsiella/Raoultella group</taxon>
        <taxon>Raoultella</taxon>
    </lineage>
</organism>
<gene>
    <name evidence="1" type="ORF">NCTC9185_05690</name>
</gene>